<feature type="domain" description="Helix-hairpin-helix DNA-binding motif class 1" evidence="2">
    <location>
        <begin position="144"/>
        <end position="163"/>
    </location>
</feature>
<reference evidence="3 4" key="2">
    <citation type="journal article" date="2016" name="Genome Announc.">
        <title>Complete Genome Sequences of Two Interactive Moderate Thermophiles, Paenibacillus napthalenovorans 32O-Y and Paenibacillus sp. 32O-W.</title>
        <authorList>
            <person name="Butler R.R.III."/>
            <person name="Wang J."/>
            <person name="Stark B.C."/>
            <person name="Pombert J.F."/>
        </authorList>
    </citation>
    <scope>NUCLEOTIDE SEQUENCE [LARGE SCALE GENOMIC DNA]</scope>
    <source>
        <strain evidence="3 4">32O-Y</strain>
    </source>
</reference>
<organism evidence="3 4">
    <name type="scientific">Paenibacillus naphthalenovorans</name>
    <dbReference type="NCBI Taxonomy" id="162209"/>
    <lineage>
        <taxon>Bacteria</taxon>
        <taxon>Bacillati</taxon>
        <taxon>Bacillota</taxon>
        <taxon>Bacilli</taxon>
        <taxon>Bacillales</taxon>
        <taxon>Paenibacillaceae</taxon>
        <taxon>Paenibacillus</taxon>
    </lineage>
</organism>
<dbReference type="PATRIC" id="fig|162209.4.peg.937"/>
<dbReference type="Gene3D" id="1.10.150.320">
    <property type="entry name" value="Photosystem II 12 kDa extrinsic protein"/>
    <property type="match status" value="1"/>
</dbReference>
<evidence type="ECO:0000256" key="1">
    <source>
        <dbReference type="SAM" id="MobiDB-lite"/>
    </source>
</evidence>
<dbReference type="InterPro" id="IPR003583">
    <property type="entry name" value="Hlx-hairpin-Hlx_DNA-bd_motif"/>
</dbReference>
<reference evidence="4" key="1">
    <citation type="submission" date="2015-12" db="EMBL/GenBank/DDBJ databases">
        <title>Complete genome sequences of two moderately thermophilic Paenibacillus species.</title>
        <authorList>
            <person name="Butler R.III."/>
            <person name="Wang J."/>
            <person name="Stark B.C."/>
            <person name="Pombert J.-F."/>
        </authorList>
    </citation>
    <scope>NUCLEOTIDE SEQUENCE [LARGE SCALE GENOMIC DNA]</scope>
    <source>
        <strain evidence="4">32O-Y</strain>
    </source>
</reference>
<dbReference type="KEGG" id="pnp:IJ22_08780"/>
<dbReference type="STRING" id="162209.IJ22_08780"/>
<dbReference type="GO" id="GO:0015627">
    <property type="term" value="C:type II protein secretion system complex"/>
    <property type="evidence" value="ECO:0007669"/>
    <property type="project" value="TreeGrafter"/>
</dbReference>
<protein>
    <submittedName>
        <fullName evidence="3">Competence protein ComEA</fullName>
    </submittedName>
</protein>
<evidence type="ECO:0000259" key="2">
    <source>
        <dbReference type="SMART" id="SM00278"/>
    </source>
</evidence>
<proteinExistence type="predicted"/>
<dbReference type="GO" id="GO:0006281">
    <property type="term" value="P:DNA repair"/>
    <property type="evidence" value="ECO:0007669"/>
    <property type="project" value="InterPro"/>
</dbReference>
<gene>
    <name evidence="3" type="ORF">IJ22_08780</name>
</gene>
<dbReference type="InterPro" id="IPR010994">
    <property type="entry name" value="RuvA_2-like"/>
</dbReference>
<dbReference type="SUPFAM" id="SSF47781">
    <property type="entry name" value="RuvA domain 2-like"/>
    <property type="match status" value="1"/>
</dbReference>
<dbReference type="PANTHER" id="PTHR21180">
    <property type="entry name" value="ENDONUCLEASE/EXONUCLEASE/PHOSPHATASE FAMILY DOMAIN-CONTAINING PROTEIN 1"/>
    <property type="match status" value="1"/>
</dbReference>
<dbReference type="PANTHER" id="PTHR21180:SF32">
    <property type="entry name" value="ENDONUCLEASE_EXONUCLEASE_PHOSPHATASE FAMILY DOMAIN-CONTAINING PROTEIN 1"/>
    <property type="match status" value="1"/>
</dbReference>
<sequence length="168" mass="17802" precursor="true">MRIALIALAVGLSAALLMIYPKWAEPPASSFISADAEMRRLLLEQAEQKPPSQTVPGGQQEGKPPETKPVEDQGPAPELPKSTLEGKGSSAAEEADQAVAKSGKLNLNTATAEQLDDLPGVGPSRAQAILELRQRLGGKFRSPDQLLEVKGIGAKTLEKIKPHVTVEP</sequence>
<evidence type="ECO:0000313" key="4">
    <source>
        <dbReference type="Proteomes" id="UP000061660"/>
    </source>
</evidence>
<dbReference type="GO" id="GO:0003677">
    <property type="term" value="F:DNA binding"/>
    <property type="evidence" value="ECO:0007669"/>
    <property type="project" value="InterPro"/>
</dbReference>
<dbReference type="NCBIfam" id="TIGR00426">
    <property type="entry name" value="competence protein ComEA helix-hairpin-helix repeat region"/>
    <property type="match status" value="1"/>
</dbReference>
<evidence type="ECO:0000313" key="3">
    <source>
        <dbReference type="EMBL" id="ALS21260.1"/>
    </source>
</evidence>
<name>A0A0U2UDH2_9BACL</name>
<dbReference type="Pfam" id="PF12836">
    <property type="entry name" value="HHH_3"/>
    <property type="match status" value="1"/>
</dbReference>
<dbReference type="SMART" id="SM00278">
    <property type="entry name" value="HhH1"/>
    <property type="match status" value="2"/>
</dbReference>
<accession>A0A0U2UDH2</accession>
<feature type="domain" description="Helix-hairpin-helix DNA-binding motif class 1" evidence="2">
    <location>
        <begin position="113"/>
        <end position="132"/>
    </location>
</feature>
<dbReference type="InterPro" id="IPR004509">
    <property type="entry name" value="Competence_ComEA_HhH"/>
</dbReference>
<dbReference type="AlphaFoldDB" id="A0A0U2UDH2"/>
<dbReference type="GO" id="GO:0015628">
    <property type="term" value="P:protein secretion by the type II secretion system"/>
    <property type="evidence" value="ECO:0007669"/>
    <property type="project" value="TreeGrafter"/>
</dbReference>
<dbReference type="Proteomes" id="UP000061660">
    <property type="component" value="Chromosome"/>
</dbReference>
<keyword evidence="4" id="KW-1185">Reference proteome</keyword>
<feature type="region of interest" description="Disordered" evidence="1">
    <location>
        <begin position="44"/>
        <end position="104"/>
    </location>
</feature>
<dbReference type="EMBL" id="CP013652">
    <property type="protein sequence ID" value="ALS21260.1"/>
    <property type="molecule type" value="Genomic_DNA"/>
</dbReference>
<dbReference type="InterPro" id="IPR051675">
    <property type="entry name" value="Endo/Exo/Phosphatase_dom_1"/>
</dbReference>